<evidence type="ECO:0000256" key="4">
    <source>
        <dbReference type="ARBA" id="ARBA00022759"/>
    </source>
</evidence>
<dbReference type="eggNOG" id="COG0319">
    <property type="taxonomic scope" value="Bacteria"/>
</dbReference>
<dbReference type="Gene3D" id="3.40.390.30">
    <property type="entry name" value="Metalloproteases ('zincins'), catalytic domain"/>
    <property type="match status" value="1"/>
</dbReference>
<dbReference type="EMBL" id="CP001751">
    <property type="protein sequence ID" value="ADE39831.1"/>
    <property type="molecule type" value="Genomic_DNA"/>
</dbReference>
<dbReference type="PANTHER" id="PTHR46986">
    <property type="entry name" value="ENDORIBONUCLEASE YBEY, CHLOROPLASTIC"/>
    <property type="match status" value="1"/>
</dbReference>
<keyword evidence="2 7" id="KW-0540">Nuclease</keyword>
<dbReference type="OrthoDB" id="9807740at2"/>
<evidence type="ECO:0000256" key="8">
    <source>
        <dbReference type="SAM" id="MobiDB-lite"/>
    </source>
</evidence>
<dbReference type="HAMAP" id="MF_00009">
    <property type="entry name" value="Endoribonucl_YbeY"/>
    <property type="match status" value="1"/>
</dbReference>
<dbReference type="RefSeq" id="WP_013046458.1">
    <property type="nucleotide sequence ID" value="NC_014010.1"/>
</dbReference>
<evidence type="ECO:0000313" key="10">
    <source>
        <dbReference type="Proteomes" id="UP000007460"/>
    </source>
</evidence>
<keyword evidence="6 7" id="KW-0862">Zinc</keyword>
<gene>
    <name evidence="7" type="primary">ybeY</name>
    <name evidence="9" type="ordered locus">SAR116_1588</name>
</gene>
<keyword evidence="7" id="KW-0690">Ribosome biogenesis</keyword>
<dbReference type="GO" id="GO:0004521">
    <property type="term" value="F:RNA endonuclease activity"/>
    <property type="evidence" value="ECO:0007669"/>
    <property type="project" value="UniProtKB-UniRule"/>
</dbReference>
<feature type="region of interest" description="Disordered" evidence="8">
    <location>
        <begin position="221"/>
        <end position="240"/>
    </location>
</feature>
<accession>D5BU84</accession>
<feature type="binding site" evidence="7">
    <location>
        <position position="175"/>
    </location>
    <ligand>
        <name>Zn(2+)</name>
        <dbReference type="ChEBI" id="CHEBI:29105"/>
        <note>catalytic</note>
    </ligand>
</feature>
<reference evidence="9 10" key="1">
    <citation type="journal article" date="2010" name="J. Bacteriol.">
        <title>Complete genome sequence of "Candidatus Puniceispirillum marinum" IMCC1322, a representative of the SAR116 clade in the Alphaproteobacteria.</title>
        <authorList>
            <person name="Oh H.M."/>
            <person name="Kwon K.K."/>
            <person name="Kang I."/>
            <person name="Kang S.G."/>
            <person name="Lee J.H."/>
            <person name="Kim S.J."/>
            <person name="Cho J.C."/>
        </authorList>
    </citation>
    <scope>NUCLEOTIDE SEQUENCE [LARGE SCALE GENOMIC DNA]</scope>
    <source>
        <strain evidence="9 10">IMCC1322</strain>
    </source>
</reference>
<comment type="similarity">
    <text evidence="1 7">Belongs to the endoribonuclease YbeY family.</text>
</comment>
<dbReference type="InterPro" id="IPR020549">
    <property type="entry name" value="YbeY_CS"/>
</dbReference>
<feature type="binding site" evidence="7">
    <location>
        <position position="169"/>
    </location>
    <ligand>
        <name>Zn(2+)</name>
        <dbReference type="ChEBI" id="CHEBI:29105"/>
        <note>catalytic</note>
    </ligand>
</feature>
<evidence type="ECO:0000256" key="1">
    <source>
        <dbReference type="ARBA" id="ARBA00010875"/>
    </source>
</evidence>
<dbReference type="PROSITE" id="PS01306">
    <property type="entry name" value="UPF0054"/>
    <property type="match status" value="1"/>
</dbReference>
<dbReference type="GO" id="GO:0006364">
    <property type="term" value="P:rRNA processing"/>
    <property type="evidence" value="ECO:0007669"/>
    <property type="project" value="UniProtKB-UniRule"/>
</dbReference>
<keyword evidence="4 7" id="KW-0255">Endonuclease</keyword>
<evidence type="ECO:0000256" key="2">
    <source>
        <dbReference type="ARBA" id="ARBA00022722"/>
    </source>
</evidence>
<proteinExistence type="inferred from homology"/>
<evidence type="ECO:0000256" key="7">
    <source>
        <dbReference type="HAMAP-Rule" id="MF_00009"/>
    </source>
</evidence>
<keyword evidence="9" id="KW-0808">Transferase</keyword>
<dbReference type="KEGG" id="apb:SAR116_1588"/>
<protein>
    <recommendedName>
        <fullName evidence="7">Endoribonuclease YbeY</fullName>
        <ecNumber evidence="7">3.1.-.-</ecNumber>
    </recommendedName>
</protein>
<dbReference type="InterPro" id="IPR002036">
    <property type="entry name" value="YbeY"/>
</dbReference>
<dbReference type="Proteomes" id="UP000007460">
    <property type="component" value="Chromosome"/>
</dbReference>
<feature type="binding site" evidence="7">
    <location>
        <position position="165"/>
    </location>
    <ligand>
        <name>Zn(2+)</name>
        <dbReference type="ChEBI" id="CHEBI:29105"/>
        <note>catalytic</note>
    </ligand>
</feature>
<dbReference type="PANTHER" id="PTHR46986:SF1">
    <property type="entry name" value="ENDORIBONUCLEASE YBEY, CHLOROPLASTIC"/>
    <property type="match status" value="1"/>
</dbReference>
<organism evidence="9 10">
    <name type="scientific">Puniceispirillum marinum (strain IMCC1322)</name>
    <dbReference type="NCBI Taxonomy" id="488538"/>
    <lineage>
        <taxon>Bacteria</taxon>
        <taxon>Pseudomonadati</taxon>
        <taxon>Pseudomonadota</taxon>
        <taxon>Alphaproteobacteria</taxon>
        <taxon>Candidatus Puniceispirillales</taxon>
        <taxon>Candidatus Puniceispirillaceae</taxon>
        <taxon>Candidatus Puniceispirillum</taxon>
    </lineage>
</organism>
<evidence type="ECO:0000313" key="9">
    <source>
        <dbReference type="EMBL" id="ADE39831.1"/>
    </source>
</evidence>
<evidence type="ECO:0000256" key="5">
    <source>
        <dbReference type="ARBA" id="ARBA00022801"/>
    </source>
</evidence>
<comment type="function">
    <text evidence="7">Single strand-specific metallo-endoribonuclease involved in late-stage 70S ribosome quality control and in maturation of the 3' terminus of the 16S rRNA.</text>
</comment>
<dbReference type="InterPro" id="IPR023091">
    <property type="entry name" value="MetalPrtase_cat_dom_sf_prd"/>
</dbReference>
<dbReference type="EC" id="3.1.-.-" evidence="7"/>
<keyword evidence="3 7" id="KW-0479">Metal-binding</keyword>
<dbReference type="GO" id="GO:0016740">
    <property type="term" value="F:transferase activity"/>
    <property type="evidence" value="ECO:0007669"/>
    <property type="project" value="UniProtKB-KW"/>
</dbReference>
<keyword evidence="7" id="KW-0963">Cytoplasm</keyword>
<sequence length="240" mass="25784">MIDPSPEPDSLTSAGADHGDTMSAFDARQWHTPDAHQIDIMTDHDCWSAAMLGDVKAHFCQILDRALSAHDMKDCAVSLLLCSDAKIRQLNHDHRGIDKATNVLSFPAADDDDMPYAMGAMDADDDNAPQRQELGDIAIAYGICAREAEESSIRISDHITHLFGHGVLHLLGYDHDQDAEADAMEALEISLLEALGIANPYVDKAGVDKAGVDKAGVDMADNKAADDDATSIMPKTESAS</sequence>
<evidence type="ECO:0000256" key="6">
    <source>
        <dbReference type="ARBA" id="ARBA00022833"/>
    </source>
</evidence>
<dbReference type="Pfam" id="PF02130">
    <property type="entry name" value="YbeY"/>
    <property type="match status" value="1"/>
</dbReference>
<dbReference type="GO" id="GO:0008270">
    <property type="term" value="F:zinc ion binding"/>
    <property type="evidence" value="ECO:0007669"/>
    <property type="project" value="UniProtKB-UniRule"/>
</dbReference>
<keyword evidence="7" id="KW-0698">rRNA processing</keyword>
<dbReference type="HOGENOM" id="CLU_106710_0_0_5"/>
<keyword evidence="10" id="KW-1185">Reference proteome</keyword>
<dbReference type="STRING" id="488538.SAR116_1588"/>
<keyword evidence="5 7" id="KW-0378">Hydrolase</keyword>
<name>D5BU84_PUNMI</name>
<dbReference type="AlphaFoldDB" id="D5BU84"/>
<comment type="cofactor">
    <cofactor evidence="7">
        <name>Zn(2+)</name>
        <dbReference type="ChEBI" id="CHEBI:29105"/>
    </cofactor>
    <text evidence="7">Binds 1 zinc ion.</text>
</comment>
<dbReference type="NCBIfam" id="TIGR00043">
    <property type="entry name" value="rRNA maturation RNase YbeY"/>
    <property type="match status" value="1"/>
</dbReference>
<dbReference type="GO" id="GO:0004222">
    <property type="term" value="F:metalloendopeptidase activity"/>
    <property type="evidence" value="ECO:0007669"/>
    <property type="project" value="InterPro"/>
</dbReference>
<dbReference type="GO" id="GO:0005737">
    <property type="term" value="C:cytoplasm"/>
    <property type="evidence" value="ECO:0007669"/>
    <property type="project" value="UniProtKB-SubCell"/>
</dbReference>
<dbReference type="SUPFAM" id="SSF55486">
    <property type="entry name" value="Metalloproteases ('zincins'), catalytic domain"/>
    <property type="match status" value="1"/>
</dbReference>
<evidence type="ECO:0000256" key="3">
    <source>
        <dbReference type="ARBA" id="ARBA00022723"/>
    </source>
</evidence>
<comment type="subcellular location">
    <subcellularLocation>
        <location evidence="7">Cytoplasm</location>
    </subcellularLocation>
</comment>